<evidence type="ECO:0000313" key="2">
    <source>
        <dbReference type="EMBL" id="CAI2375330.1"/>
    </source>
</evidence>
<proteinExistence type="predicted"/>
<comment type="caution">
    <text evidence="2">The sequence shown here is derived from an EMBL/GenBank/DDBJ whole genome shotgun (WGS) entry which is preliminary data.</text>
</comment>
<sequence>MFSQNSKPCSLNPGACSNSSASLLECCSGSPSIARLPSISSALSLSSLRSSSRWNELKCAKLSTERLTNSLISTHRLSNSAHFCSKLG</sequence>
<feature type="region of interest" description="Disordered" evidence="1">
    <location>
        <begin position="1"/>
        <end position="20"/>
    </location>
</feature>
<reference evidence="2" key="1">
    <citation type="submission" date="2023-07" db="EMBL/GenBank/DDBJ databases">
        <authorList>
            <consortium name="AG Swart"/>
            <person name="Singh M."/>
            <person name="Singh A."/>
            <person name="Seah K."/>
            <person name="Emmerich C."/>
        </authorList>
    </citation>
    <scope>NUCLEOTIDE SEQUENCE</scope>
    <source>
        <strain evidence="2">DP1</strain>
    </source>
</reference>
<dbReference type="AlphaFoldDB" id="A0AAD1XMC6"/>
<accession>A0AAD1XMC6</accession>
<evidence type="ECO:0000313" key="3">
    <source>
        <dbReference type="Proteomes" id="UP001295684"/>
    </source>
</evidence>
<gene>
    <name evidence="2" type="ORF">ECRASSUSDP1_LOCUS16692</name>
</gene>
<dbReference type="Proteomes" id="UP001295684">
    <property type="component" value="Unassembled WGS sequence"/>
</dbReference>
<protein>
    <submittedName>
        <fullName evidence="2">Uncharacterized protein</fullName>
    </submittedName>
</protein>
<name>A0AAD1XMC6_EUPCR</name>
<dbReference type="EMBL" id="CAMPGE010016795">
    <property type="protein sequence ID" value="CAI2375330.1"/>
    <property type="molecule type" value="Genomic_DNA"/>
</dbReference>
<keyword evidence="3" id="KW-1185">Reference proteome</keyword>
<organism evidence="2 3">
    <name type="scientific">Euplotes crassus</name>
    <dbReference type="NCBI Taxonomy" id="5936"/>
    <lineage>
        <taxon>Eukaryota</taxon>
        <taxon>Sar</taxon>
        <taxon>Alveolata</taxon>
        <taxon>Ciliophora</taxon>
        <taxon>Intramacronucleata</taxon>
        <taxon>Spirotrichea</taxon>
        <taxon>Hypotrichia</taxon>
        <taxon>Euplotida</taxon>
        <taxon>Euplotidae</taxon>
        <taxon>Moneuplotes</taxon>
    </lineage>
</organism>
<evidence type="ECO:0000256" key="1">
    <source>
        <dbReference type="SAM" id="MobiDB-lite"/>
    </source>
</evidence>